<name>A0A1H9DJA5_9SPIR</name>
<dbReference type="SUPFAM" id="SSF55729">
    <property type="entry name" value="Acyl-CoA N-acyltransferases (Nat)"/>
    <property type="match status" value="1"/>
</dbReference>
<organism evidence="1 2">
    <name type="scientific">Treponema bryantii</name>
    <dbReference type="NCBI Taxonomy" id="163"/>
    <lineage>
        <taxon>Bacteria</taxon>
        <taxon>Pseudomonadati</taxon>
        <taxon>Spirochaetota</taxon>
        <taxon>Spirochaetia</taxon>
        <taxon>Spirochaetales</taxon>
        <taxon>Treponemataceae</taxon>
        <taxon>Treponema</taxon>
    </lineage>
</organism>
<dbReference type="Pfam" id="PF12746">
    <property type="entry name" value="GNAT_acetyltran"/>
    <property type="match status" value="1"/>
</dbReference>
<dbReference type="PANTHER" id="PTHR31143:SF2">
    <property type="entry name" value="FR47-LIKE DOMAIN-CONTAINING PROTEIN-RELATED"/>
    <property type="match status" value="1"/>
</dbReference>
<dbReference type="RefSeq" id="WP_074641857.1">
    <property type="nucleotide sequence ID" value="NZ_FOFU01000002.1"/>
</dbReference>
<keyword evidence="2" id="KW-1185">Reference proteome</keyword>
<dbReference type="GO" id="GO:0016740">
    <property type="term" value="F:transferase activity"/>
    <property type="evidence" value="ECO:0007669"/>
    <property type="project" value="UniProtKB-KW"/>
</dbReference>
<dbReference type="Gene3D" id="3.40.630.30">
    <property type="match status" value="1"/>
</dbReference>
<dbReference type="InterPro" id="IPR016181">
    <property type="entry name" value="Acyl_CoA_acyltransferase"/>
</dbReference>
<gene>
    <name evidence="1" type="ORF">SAMN04487977_102574</name>
</gene>
<proteinExistence type="predicted"/>
<dbReference type="OrthoDB" id="7054616at2"/>
<reference evidence="1 2" key="1">
    <citation type="submission" date="2016-10" db="EMBL/GenBank/DDBJ databases">
        <authorList>
            <person name="de Groot N.N."/>
        </authorList>
    </citation>
    <scope>NUCLEOTIDE SEQUENCE [LARGE SCALE GENOMIC DNA]</scope>
    <source>
        <strain evidence="1 2">B25</strain>
    </source>
</reference>
<keyword evidence="1" id="KW-0808">Transferase</keyword>
<dbReference type="STRING" id="163.SAMN04487775_10145"/>
<dbReference type="AlphaFoldDB" id="A0A1H9DJA5"/>
<protein>
    <submittedName>
        <fullName evidence="1">GNAT acetyltransferase</fullName>
    </submittedName>
</protein>
<sequence>MIYQLPEEKKALIFPLFKNRQPNTSALWCYFDGILLGKTFVDDINAPTKAICQLDMSWVYISDAADFEWIEETLREIIKHAWIQVVWTPERGSKFPLAELGTVIPRHEYTQRKAIEQKPRDVEIKPYDSELYEKVPWKEFHERVYGSKENFLKIAFGFYAIENGEICSESEAAFTARGYTELGIITDDDKQRKGFAFAVCVKTLEEVEKRGLKPIWACDVENIASMKLSEKLGFINPLKYNFIFFSQTNESDNNIDKSCSQRSHQQNYDR</sequence>
<evidence type="ECO:0000313" key="1">
    <source>
        <dbReference type="EMBL" id="SEQ12808.1"/>
    </source>
</evidence>
<dbReference type="InterPro" id="IPR027365">
    <property type="entry name" value="GNAT_acetyltra_YdfB-like"/>
</dbReference>
<evidence type="ECO:0000313" key="2">
    <source>
        <dbReference type="Proteomes" id="UP000182360"/>
    </source>
</evidence>
<accession>A0A1H9DJA5</accession>
<dbReference type="PANTHER" id="PTHR31143">
    <property type="match status" value="1"/>
</dbReference>
<dbReference type="Proteomes" id="UP000182360">
    <property type="component" value="Unassembled WGS sequence"/>
</dbReference>
<dbReference type="EMBL" id="FOFU01000002">
    <property type="protein sequence ID" value="SEQ12808.1"/>
    <property type="molecule type" value="Genomic_DNA"/>
</dbReference>